<evidence type="ECO:0000313" key="2">
    <source>
        <dbReference type="Proteomes" id="UP000029482"/>
    </source>
</evidence>
<dbReference type="HOGENOM" id="CLU_1359749_0_0_11"/>
<gene>
    <name evidence="1" type="ORF">SGLAU_02195</name>
</gene>
<dbReference type="RefSeq" id="WP_043497836.1">
    <property type="nucleotide sequence ID" value="NZ_CP009438.1"/>
</dbReference>
<dbReference type="EMBL" id="CP009438">
    <property type="protein sequence ID" value="AIR96467.1"/>
    <property type="molecule type" value="Genomic_DNA"/>
</dbReference>
<organism evidence="1 2">
    <name type="scientific">Streptomyces glaucescens</name>
    <dbReference type="NCBI Taxonomy" id="1907"/>
    <lineage>
        <taxon>Bacteria</taxon>
        <taxon>Bacillati</taxon>
        <taxon>Actinomycetota</taxon>
        <taxon>Actinomycetes</taxon>
        <taxon>Kitasatosporales</taxon>
        <taxon>Streptomycetaceae</taxon>
        <taxon>Streptomyces</taxon>
    </lineage>
</organism>
<dbReference type="KEGG" id="sgu:SGLAU_02195"/>
<accession>A0A089WYF7</accession>
<sequence>MPTDHACRAAAEQAAHCLTPVRAALLPADPTEPPPAEVMPVVLRGYLGVNARPAAPRAAERRPAPVGVAAGAAALRMCLDGLHAEPAGALAAWHADLGRRLRELLADPRSTGRQADPWQPLAELQRRAHEVLTAVAGHDRSGTAGPWLLVARFALLEDAVSGALRRTAVPAGAAAACASGLAAAAGSLFGLALASEPVSPG</sequence>
<protein>
    <submittedName>
        <fullName evidence="1">Putative membrane protein</fullName>
    </submittedName>
</protein>
<proteinExistence type="predicted"/>
<reference evidence="2" key="1">
    <citation type="journal article" date="2015" name="J. Biotechnol.">
        <title>Complete genome sequence of the actinobacterium Streptomyces glaucescens GLA.O (DSM 40922) consisting of a linear chromosome and one linear plasmid.</title>
        <authorList>
            <person name="Ortseifen V."/>
            <person name="Winkler A."/>
            <person name="Albersmeier A."/>
            <person name="Wendler S."/>
            <person name="Puhler A."/>
            <person name="Kalinowski J."/>
            <person name="Ruckert C."/>
        </authorList>
    </citation>
    <scope>NUCLEOTIDE SEQUENCE [LARGE SCALE GENOMIC DNA]</scope>
    <source>
        <strain evidence="2">DSM 40922 / GLA O</strain>
    </source>
</reference>
<name>A0A089WYF7_STRGA</name>
<evidence type="ECO:0000313" key="1">
    <source>
        <dbReference type="EMBL" id="AIR96467.1"/>
    </source>
</evidence>
<dbReference type="AlphaFoldDB" id="A0A089WYF7"/>
<dbReference type="OrthoDB" id="4245341at2"/>
<dbReference type="eggNOG" id="ENOG5031VCP">
    <property type="taxonomic scope" value="Bacteria"/>
</dbReference>
<keyword evidence="2" id="KW-1185">Reference proteome</keyword>
<dbReference type="Proteomes" id="UP000029482">
    <property type="component" value="Chromosome"/>
</dbReference>